<evidence type="ECO:0000256" key="3">
    <source>
        <dbReference type="ARBA" id="ARBA00022490"/>
    </source>
</evidence>
<evidence type="ECO:0000256" key="5">
    <source>
        <dbReference type="ARBA" id="ARBA00022737"/>
    </source>
</evidence>
<sequence>MKDHGIIVGEVDADRKPRISSDVLANLFLGLGGGCLVAFAIAAEIGKPLAWLVVLGIGFLILSHWQRMRLIAIRHQKQFGLLDARVQHLEKGINALVESRQRALMYWVKTKGPGSLEVAESLFHLAFIKSDLGNNDEAEPLYRGALEIWENVLGPESEEVAGCLSNLAKLYEEEGEYSEAEPLYHRALAIREKVLGTEHLEVEFSLNNLTFFYHQCGDYDQAEHFQKRVLAARELRLGPEDPDHVVHLEYYAVYCDVCSVTPRLSPSKNVSRRSHQ</sequence>
<dbReference type="InterPro" id="IPR011990">
    <property type="entry name" value="TPR-like_helical_dom_sf"/>
</dbReference>
<accession>A0AAU7C823</accession>
<gene>
    <name evidence="12" type="ORF">V5E97_23320</name>
</gene>
<keyword evidence="6 10" id="KW-0802">TPR repeat</keyword>
<dbReference type="InterPro" id="IPR019734">
    <property type="entry name" value="TPR_rpt"/>
</dbReference>
<dbReference type="PANTHER" id="PTHR45783">
    <property type="entry name" value="KINESIN LIGHT CHAIN"/>
    <property type="match status" value="1"/>
</dbReference>
<dbReference type="PROSITE" id="PS50005">
    <property type="entry name" value="TPR"/>
    <property type="match status" value="1"/>
</dbReference>
<protein>
    <submittedName>
        <fullName evidence="12">Tetratricopeptide repeat protein</fullName>
    </submittedName>
</protein>
<dbReference type="RefSeq" id="WP_406693975.1">
    <property type="nucleotide sequence ID" value="NZ_CP155447.1"/>
</dbReference>
<dbReference type="GO" id="GO:0007018">
    <property type="term" value="P:microtubule-based movement"/>
    <property type="evidence" value="ECO:0007669"/>
    <property type="project" value="TreeGrafter"/>
</dbReference>
<proteinExistence type="inferred from homology"/>
<name>A0AAU7C823_9BACT</name>
<evidence type="ECO:0000313" key="12">
    <source>
        <dbReference type="EMBL" id="XBH01280.1"/>
    </source>
</evidence>
<keyword evidence="9" id="KW-0206">Cytoskeleton</keyword>
<reference evidence="12" key="1">
    <citation type="submission" date="2024-05" db="EMBL/GenBank/DDBJ databases">
        <title>Planctomycetes of the genus Singulisphaera possess chitinolytic capabilities.</title>
        <authorList>
            <person name="Ivanova A."/>
        </authorList>
    </citation>
    <scope>NUCLEOTIDE SEQUENCE</scope>
    <source>
        <strain evidence="12">Ch08T</strain>
    </source>
</reference>
<feature type="repeat" description="TPR" evidence="10">
    <location>
        <begin position="161"/>
        <end position="194"/>
    </location>
</feature>
<dbReference type="Pfam" id="PF13424">
    <property type="entry name" value="TPR_12"/>
    <property type="match status" value="1"/>
</dbReference>
<evidence type="ECO:0000256" key="1">
    <source>
        <dbReference type="ARBA" id="ARBA00004245"/>
    </source>
</evidence>
<keyword evidence="11" id="KW-1133">Transmembrane helix</keyword>
<keyword evidence="11" id="KW-0472">Membrane</keyword>
<comment type="similarity">
    <text evidence="2">Belongs to the kinesin light chain family.</text>
</comment>
<organism evidence="12">
    <name type="scientific">Singulisphaera sp. Ch08</name>
    <dbReference type="NCBI Taxonomy" id="3120278"/>
    <lineage>
        <taxon>Bacteria</taxon>
        <taxon>Pseudomonadati</taxon>
        <taxon>Planctomycetota</taxon>
        <taxon>Planctomycetia</taxon>
        <taxon>Isosphaerales</taxon>
        <taxon>Isosphaeraceae</taxon>
        <taxon>Singulisphaera</taxon>
    </lineage>
</organism>
<dbReference type="SMART" id="SM00028">
    <property type="entry name" value="TPR"/>
    <property type="match status" value="3"/>
</dbReference>
<dbReference type="AlphaFoldDB" id="A0AAU7C823"/>
<evidence type="ECO:0000256" key="7">
    <source>
        <dbReference type="ARBA" id="ARBA00023054"/>
    </source>
</evidence>
<dbReference type="InterPro" id="IPR002151">
    <property type="entry name" value="Kinesin_light"/>
</dbReference>
<keyword evidence="4" id="KW-0493">Microtubule</keyword>
<evidence type="ECO:0000256" key="10">
    <source>
        <dbReference type="PROSITE-ProRule" id="PRU00339"/>
    </source>
</evidence>
<keyword evidence="11" id="KW-0812">Transmembrane</keyword>
<keyword evidence="3" id="KW-0963">Cytoplasm</keyword>
<dbReference type="SUPFAM" id="SSF48452">
    <property type="entry name" value="TPR-like"/>
    <property type="match status" value="1"/>
</dbReference>
<dbReference type="Pfam" id="PF13374">
    <property type="entry name" value="TPR_10"/>
    <property type="match status" value="1"/>
</dbReference>
<dbReference type="EMBL" id="CP155447">
    <property type="protein sequence ID" value="XBH01280.1"/>
    <property type="molecule type" value="Genomic_DNA"/>
</dbReference>
<keyword evidence="7" id="KW-0175">Coiled coil</keyword>
<keyword evidence="5" id="KW-0677">Repeat</keyword>
<keyword evidence="8" id="KW-0505">Motor protein</keyword>
<dbReference type="GO" id="GO:0005871">
    <property type="term" value="C:kinesin complex"/>
    <property type="evidence" value="ECO:0007669"/>
    <property type="project" value="InterPro"/>
</dbReference>
<dbReference type="GO" id="GO:0019894">
    <property type="term" value="F:kinesin binding"/>
    <property type="evidence" value="ECO:0007669"/>
    <property type="project" value="TreeGrafter"/>
</dbReference>
<feature type="transmembrane region" description="Helical" evidence="11">
    <location>
        <begin position="23"/>
        <end position="43"/>
    </location>
</feature>
<evidence type="ECO:0000256" key="2">
    <source>
        <dbReference type="ARBA" id="ARBA00009622"/>
    </source>
</evidence>
<evidence type="ECO:0000256" key="6">
    <source>
        <dbReference type="ARBA" id="ARBA00022803"/>
    </source>
</evidence>
<dbReference type="GO" id="GO:0005737">
    <property type="term" value="C:cytoplasm"/>
    <property type="evidence" value="ECO:0007669"/>
    <property type="project" value="TreeGrafter"/>
</dbReference>
<dbReference type="GO" id="GO:0005874">
    <property type="term" value="C:microtubule"/>
    <property type="evidence" value="ECO:0007669"/>
    <property type="project" value="UniProtKB-KW"/>
</dbReference>
<evidence type="ECO:0000256" key="9">
    <source>
        <dbReference type="ARBA" id="ARBA00023212"/>
    </source>
</evidence>
<comment type="subcellular location">
    <subcellularLocation>
        <location evidence="1">Cytoplasm</location>
        <location evidence="1">Cytoskeleton</location>
    </subcellularLocation>
</comment>
<evidence type="ECO:0000256" key="11">
    <source>
        <dbReference type="SAM" id="Phobius"/>
    </source>
</evidence>
<evidence type="ECO:0000256" key="4">
    <source>
        <dbReference type="ARBA" id="ARBA00022701"/>
    </source>
</evidence>
<dbReference type="PROSITE" id="PS51257">
    <property type="entry name" value="PROKAR_LIPOPROTEIN"/>
    <property type="match status" value="1"/>
</dbReference>
<evidence type="ECO:0000256" key="8">
    <source>
        <dbReference type="ARBA" id="ARBA00023175"/>
    </source>
</evidence>
<dbReference type="PANTHER" id="PTHR45783:SF3">
    <property type="entry name" value="KINESIN LIGHT CHAIN"/>
    <property type="match status" value="1"/>
</dbReference>
<dbReference type="Gene3D" id="1.25.40.10">
    <property type="entry name" value="Tetratricopeptide repeat domain"/>
    <property type="match status" value="1"/>
</dbReference>
<feature type="transmembrane region" description="Helical" evidence="11">
    <location>
        <begin position="49"/>
        <end position="65"/>
    </location>
</feature>